<keyword evidence="4" id="KW-1185">Reference proteome</keyword>
<proteinExistence type="predicted"/>
<feature type="transmembrane region" description="Helical" evidence="1">
    <location>
        <begin position="246"/>
        <end position="264"/>
    </location>
</feature>
<feature type="transmembrane region" description="Helical" evidence="1">
    <location>
        <begin position="53"/>
        <end position="81"/>
    </location>
</feature>
<name>A0A1I2EDK4_9BACT</name>
<accession>A0A1I2EDK4</accession>
<keyword evidence="1" id="KW-0812">Transmembrane</keyword>
<dbReference type="RefSeq" id="WP_093918747.1">
    <property type="nucleotide sequence ID" value="NZ_FONW01000002.1"/>
</dbReference>
<dbReference type="AlphaFoldDB" id="A0A1I2EDK4"/>
<dbReference type="PANTHER" id="PTHR36927">
    <property type="entry name" value="BLR4337 PROTEIN"/>
    <property type="match status" value="1"/>
</dbReference>
<feature type="transmembrane region" description="Helical" evidence="1">
    <location>
        <begin position="276"/>
        <end position="296"/>
    </location>
</feature>
<organism evidence="3 4">
    <name type="scientific">Sunxiuqinia elliptica</name>
    <dbReference type="NCBI Taxonomy" id="655355"/>
    <lineage>
        <taxon>Bacteria</taxon>
        <taxon>Pseudomonadati</taxon>
        <taxon>Bacteroidota</taxon>
        <taxon>Bacteroidia</taxon>
        <taxon>Marinilabiliales</taxon>
        <taxon>Prolixibacteraceae</taxon>
        <taxon>Sunxiuqinia</taxon>
    </lineage>
</organism>
<dbReference type="GO" id="GO:0016747">
    <property type="term" value="F:acyltransferase activity, transferring groups other than amino-acyl groups"/>
    <property type="evidence" value="ECO:0007669"/>
    <property type="project" value="InterPro"/>
</dbReference>
<dbReference type="Pfam" id="PF01757">
    <property type="entry name" value="Acyl_transf_3"/>
    <property type="match status" value="1"/>
</dbReference>
<keyword evidence="3" id="KW-0808">Transferase</keyword>
<feature type="transmembrane region" description="Helical" evidence="1">
    <location>
        <begin position="186"/>
        <end position="205"/>
    </location>
</feature>
<keyword evidence="1" id="KW-1133">Transmembrane helix</keyword>
<dbReference type="PANTHER" id="PTHR36927:SF3">
    <property type="entry name" value="GLUCANS BIOSYNTHESIS PROTEIN C"/>
    <property type="match status" value="1"/>
</dbReference>
<dbReference type="Proteomes" id="UP000198964">
    <property type="component" value="Unassembled WGS sequence"/>
</dbReference>
<feature type="transmembrane region" description="Helical" evidence="1">
    <location>
        <begin position="316"/>
        <end position="334"/>
    </location>
</feature>
<keyword evidence="3" id="KW-0012">Acyltransferase</keyword>
<dbReference type="InterPro" id="IPR002656">
    <property type="entry name" value="Acyl_transf_3_dom"/>
</dbReference>
<feature type="transmembrane region" description="Helical" evidence="1">
    <location>
        <begin position="340"/>
        <end position="362"/>
    </location>
</feature>
<evidence type="ECO:0000259" key="2">
    <source>
        <dbReference type="Pfam" id="PF01757"/>
    </source>
</evidence>
<sequence>MRNQTNQKQTRQYDIDWLRILLIGSVFLYHIGMIFNSWDWHIKNDVTYGSQSALWYVMTLLGCWRMPLLILISGAGTYFALGRRTSWQFLKERFKRLFIPLVVGIFGLVPIQVYLEKSAEYQSLAEFYLHMFDGVYPEGNFSWHHLWFIAYLFFIAVLISPFLKFLRSNRANAFYITLEHLAMRRMGANIFLVPIVASQLLLRPYFPENTHALLDDWAALAYYGLFFLSGFLLIKNRRLNDRLRELKYGYLTEAIVASGCLFLIPDSIESVLLSKAVLLVCEAVVAWSWALTALGFARQYLNCDNRFRRIANEAIYPFYLLHQPVIVMVAYEVVQWDLALGWKALTITLLAFIGTSLIYWFLVRPYQLTRLCFGMKPLERKTEVKFSSFAIYAHQKQAI</sequence>
<gene>
    <name evidence="3" type="ORF">SAMN05216283_10258</name>
</gene>
<keyword evidence="1" id="KW-0472">Membrane</keyword>
<dbReference type="EMBL" id="FONW01000002">
    <property type="protein sequence ID" value="SFE90799.1"/>
    <property type="molecule type" value="Genomic_DNA"/>
</dbReference>
<dbReference type="STRING" id="655355.SAMN05216283_10258"/>
<feature type="transmembrane region" description="Helical" evidence="1">
    <location>
        <begin position="20"/>
        <end position="38"/>
    </location>
</feature>
<feature type="domain" description="Acyltransferase 3" evidence="2">
    <location>
        <begin position="13"/>
        <end position="362"/>
    </location>
</feature>
<dbReference type="GO" id="GO:0016787">
    <property type="term" value="F:hydrolase activity"/>
    <property type="evidence" value="ECO:0007669"/>
    <property type="project" value="UniProtKB-KW"/>
</dbReference>
<feature type="transmembrane region" description="Helical" evidence="1">
    <location>
        <begin position="97"/>
        <end position="115"/>
    </location>
</feature>
<feature type="transmembrane region" description="Helical" evidence="1">
    <location>
        <begin position="217"/>
        <end position="234"/>
    </location>
</feature>
<evidence type="ECO:0000313" key="3">
    <source>
        <dbReference type="EMBL" id="SFE90799.1"/>
    </source>
</evidence>
<dbReference type="InterPro" id="IPR050623">
    <property type="entry name" value="Glucan_succinyl_AcylTrfase"/>
</dbReference>
<evidence type="ECO:0000313" key="4">
    <source>
        <dbReference type="Proteomes" id="UP000198964"/>
    </source>
</evidence>
<keyword evidence="3" id="KW-0378">Hydrolase</keyword>
<feature type="transmembrane region" description="Helical" evidence="1">
    <location>
        <begin position="146"/>
        <end position="166"/>
    </location>
</feature>
<reference evidence="3 4" key="1">
    <citation type="submission" date="2016-10" db="EMBL/GenBank/DDBJ databases">
        <authorList>
            <person name="de Groot N.N."/>
        </authorList>
    </citation>
    <scope>NUCLEOTIDE SEQUENCE [LARGE SCALE GENOMIC DNA]</scope>
    <source>
        <strain evidence="3 4">CGMCC 1.9156</strain>
    </source>
</reference>
<evidence type="ECO:0000256" key="1">
    <source>
        <dbReference type="SAM" id="Phobius"/>
    </source>
</evidence>
<protein>
    <submittedName>
        <fullName evidence="3">Peptidoglycan/LPS O-acetylase OafA/YrhL, contains acyltransferase and SGNH-hydrolase domains</fullName>
    </submittedName>
</protein>